<keyword evidence="5" id="KW-0539">Nucleus</keyword>
<dbReference type="Proteomes" id="UP001172673">
    <property type="component" value="Unassembled WGS sequence"/>
</dbReference>
<feature type="compositionally biased region" description="Basic and acidic residues" evidence="6">
    <location>
        <begin position="420"/>
        <end position="443"/>
    </location>
</feature>
<dbReference type="GO" id="GO:0005666">
    <property type="term" value="C:RNA polymerase III complex"/>
    <property type="evidence" value="ECO:0007669"/>
    <property type="project" value="InterPro"/>
</dbReference>
<gene>
    <name evidence="7" type="primary">RPC34</name>
    <name evidence="7" type="ORF">H2200_000251</name>
</gene>
<dbReference type="GO" id="GO:0005737">
    <property type="term" value="C:cytoplasm"/>
    <property type="evidence" value="ECO:0007669"/>
    <property type="project" value="UniProtKB-ARBA"/>
</dbReference>
<dbReference type="GO" id="GO:0005654">
    <property type="term" value="C:nucleoplasm"/>
    <property type="evidence" value="ECO:0007669"/>
    <property type="project" value="UniProtKB-ARBA"/>
</dbReference>
<evidence type="ECO:0000256" key="5">
    <source>
        <dbReference type="ARBA" id="ARBA00023242"/>
    </source>
</evidence>
<evidence type="ECO:0000256" key="6">
    <source>
        <dbReference type="SAM" id="MobiDB-lite"/>
    </source>
</evidence>
<feature type="region of interest" description="Disordered" evidence="6">
    <location>
        <begin position="1"/>
        <end position="25"/>
    </location>
</feature>
<evidence type="ECO:0000313" key="8">
    <source>
        <dbReference type="Proteomes" id="UP001172673"/>
    </source>
</evidence>
<feature type="compositionally biased region" description="Basic and acidic residues" evidence="6">
    <location>
        <begin position="229"/>
        <end position="239"/>
    </location>
</feature>
<dbReference type="InterPro" id="IPR036388">
    <property type="entry name" value="WH-like_DNA-bd_sf"/>
</dbReference>
<keyword evidence="4" id="KW-0804">Transcription</keyword>
<sequence length="463" mass="51536">MAPPKKKATASPTPGPSTAAAPPAPNPVGEALYAWATENEDPGYVFSQQELLGAGIIPNADVNLLLPTVDYLVKKSLFRLHDRVGGGIGWELVDAEVAKNYHGLNRHERIVLQVIEGAKNSGMWTKQIQTKTNLHQNTVEKIYKALEGRSLIKQMKSVAHPQRKMFISATLTPSEDATGGSWFSEGVLDQGLIGTISDVIESYVSKNSWQEEVLEDYEESVSGQKRKRPADGFDDHGNDRVKVTKAVDSQNKIKAVRHQGSARSYKPFEPGYKGYPTLRDITRYITDVKVTASALPQNAIAQLLQVMVYDDRLFKLSRPAQNSELADDFDKNTVTMYRCFKKPLELIEQRSLAKRKMSPDEKIRLSAYRHEELEALGPGGASEVPCMRCPVFDICGTGGPVNAVTCKYFTEWYDNIEVADREKKSKERDKEKVDKGKGKEKELPPPNDGRGPSIEIEMELEPS</sequence>
<evidence type="ECO:0000256" key="4">
    <source>
        <dbReference type="ARBA" id="ARBA00023163"/>
    </source>
</evidence>
<dbReference type="InterPro" id="IPR016049">
    <property type="entry name" value="RNA_pol_Rpc34-like"/>
</dbReference>
<comment type="similarity">
    <text evidence="2">Belongs to the eukaryotic RPC34/RPC39 RNA polymerase subunit family.</text>
</comment>
<feature type="region of interest" description="Disordered" evidence="6">
    <location>
        <begin position="420"/>
        <end position="463"/>
    </location>
</feature>
<comment type="subcellular location">
    <subcellularLocation>
        <location evidence="1">Nucleus</location>
    </subcellularLocation>
</comment>
<keyword evidence="3" id="KW-0240">DNA-directed RNA polymerase</keyword>
<evidence type="ECO:0000256" key="1">
    <source>
        <dbReference type="ARBA" id="ARBA00004123"/>
    </source>
</evidence>
<dbReference type="InterPro" id="IPR036390">
    <property type="entry name" value="WH_DNA-bd_sf"/>
</dbReference>
<dbReference type="FunFam" id="1.10.10.10:FF:000116">
    <property type="entry name" value="DNA-directed RNA polymerase III subunit RPC6"/>
    <property type="match status" value="1"/>
</dbReference>
<dbReference type="Gene3D" id="1.10.10.10">
    <property type="entry name" value="Winged helix-like DNA-binding domain superfamily/Winged helix DNA-binding domain"/>
    <property type="match status" value="1"/>
</dbReference>
<dbReference type="GO" id="GO:0006383">
    <property type="term" value="P:transcription by RNA polymerase III"/>
    <property type="evidence" value="ECO:0007669"/>
    <property type="project" value="InterPro"/>
</dbReference>
<feature type="region of interest" description="Disordered" evidence="6">
    <location>
        <begin position="219"/>
        <end position="239"/>
    </location>
</feature>
<dbReference type="AlphaFoldDB" id="A0AA38XN75"/>
<protein>
    <submittedName>
        <fullName evidence="7">34-kDa subunit of RNA polymerase III (C)</fullName>
    </submittedName>
</protein>
<keyword evidence="8" id="KW-1185">Reference proteome</keyword>
<feature type="compositionally biased region" description="Low complexity" evidence="6">
    <location>
        <begin position="9"/>
        <end position="21"/>
    </location>
</feature>
<name>A0AA38XN75_9EURO</name>
<dbReference type="EMBL" id="JAPDRK010000001">
    <property type="protein sequence ID" value="KAJ9616532.1"/>
    <property type="molecule type" value="Genomic_DNA"/>
</dbReference>
<evidence type="ECO:0000256" key="2">
    <source>
        <dbReference type="ARBA" id="ARBA00011038"/>
    </source>
</evidence>
<dbReference type="InterPro" id="IPR007832">
    <property type="entry name" value="RNA_pol_Rpc34"/>
</dbReference>
<evidence type="ECO:0000313" key="7">
    <source>
        <dbReference type="EMBL" id="KAJ9616532.1"/>
    </source>
</evidence>
<accession>A0AA38XN75</accession>
<dbReference type="SUPFAM" id="SSF46785">
    <property type="entry name" value="Winged helix' DNA-binding domain"/>
    <property type="match status" value="1"/>
</dbReference>
<proteinExistence type="inferred from homology"/>
<reference evidence="7" key="1">
    <citation type="submission" date="2022-10" db="EMBL/GenBank/DDBJ databases">
        <title>Culturing micro-colonial fungi from biological soil crusts in the Mojave desert and describing Neophaeococcomyces mojavensis, and introducing the new genera and species Taxawa tesnikishii.</title>
        <authorList>
            <person name="Kurbessoian T."/>
            <person name="Stajich J.E."/>
        </authorList>
    </citation>
    <scope>NUCLEOTIDE SEQUENCE</scope>
    <source>
        <strain evidence="7">TK_41</strain>
    </source>
</reference>
<comment type="caution">
    <text evidence="7">The sequence shown here is derived from an EMBL/GenBank/DDBJ whole genome shotgun (WGS) entry which is preliminary data.</text>
</comment>
<organism evidence="7 8">
    <name type="scientific">Cladophialophora chaetospira</name>
    <dbReference type="NCBI Taxonomy" id="386627"/>
    <lineage>
        <taxon>Eukaryota</taxon>
        <taxon>Fungi</taxon>
        <taxon>Dikarya</taxon>
        <taxon>Ascomycota</taxon>
        <taxon>Pezizomycotina</taxon>
        <taxon>Eurotiomycetes</taxon>
        <taxon>Chaetothyriomycetidae</taxon>
        <taxon>Chaetothyriales</taxon>
        <taxon>Herpotrichiellaceae</taxon>
        <taxon>Cladophialophora</taxon>
    </lineage>
</organism>
<dbReference type="Pfam" id="PF05158">
    <property type="entry name" value="RNA_pol_Rpc34"/>
    <property type="match status" value="1"/>
</dbReference>
<evidence type="ECO:0000256" key="3">
    <source>
        <dbReference type="ARBA" id="ARBA00022478"/>
    </source>
</evidence>
<dbReference type="PANTHER" id="PTHR12780">
    <property type="entry name" value="RNA POLYMERASE III DNA DIRECTED , 39KD SUBUNIT-RELATED"/>
    <property type="match status" value="1"/>
</dbReference>